<evidence type="ECO:0000256" key="3">
    <source>
        <dbReference type="ARBA" id="ARBA00023125"/>
    </source>
</evidence>
<dbReference type="Proteomes" id="UP001317870">
    <property type="component" value="Chromosome"/>
</dbReference>
<evidence type="ECO:0000256" key="4">
    <source>
        <dbReference type="ARBA" id="ARBA00023163"/>
    </source>
</evidence>
<organism evidence="8 9">
    <name type="scientific">Nocardia sputorum</name>
    <dbReference type="NCBI Taxonomy" id="2984338"/>
    <lineage>
        <taxon>Bacteria</taxon>
        <taxon>Bacillati</taxon>
        <taxon>Actinomycetota</taxon>
        <taxon>Actinomycetes</taxon>
        <taxon>Mycobacteriales</taxon>
        <taxon>Nocardiaceae</taxon>
        <taxon>Nocardia</taxon>
    </lineage>
</organism>
<dbReference type="SUPFAM" id="SSF46894">
    <property type="entry name" value="C-terminal effector domain of the bipartite response regulators"/>
    <property type="match status" value="1"/>
</dbReference>
<dbReference type="PRINTS" id="PR00038">
    <property type="entry name" value="HTHLUXR"/>
</dbReference>
<dbReference type="PANTHER" id="PTHR43214:SF24">
    <property type="entry name" value="TRANSCRIPTIONAL REGULATORY PROTEIN NARL-RELATED"/>
    <property type="match status" value="1"/>
</dbReference>
<dbReference type="GO" id="GO:0003677">
    <property type="term" value="F:DNA binding"/>
    <property type="evidence" value="ECO:0007669"/>
    <property type="project" value="UniProtKB-KW"/>
</dbReference>
<dbReference type="CDD" id="cd17535">
    <property type="entry name" value="REC_NarL-like"/>
    <property type="match status" value="1"/>
</dbReference>
<dbReference type="InterPro" id="IPR016032">
    <property type="entry name" value="Sig_transdc_resp-reg_C-effctor"/>
</dbReference>
<dbReference type="Pfam" id="PF00072">
    <property type="entry name" value="Response_reg"/>
    <property type="match status" value="1"/>
</dbReference>
<dbReference type="SMART" id="SM00421">
    <property type="entry name" value="HTH_LUXR"/>
    <property type="match status" value="1"/>
</dbReference>
<name>A0ABN6TZ50_9NOCA</name>
<dbReference type="PANTHER" id="PTHR43214">
    <property type="entry name" value="TWO-COMPONENT RESPONSE REGULATOR"/>
    <property type="match status" value="1"/>
</dbReference>
<dbReference type="RefSeq" id="WP_281878199.1">
    <property type="nucleotide sequence ID" value="NZ_AP026976.1"/>
</dbReference>
<proteinExistence type="predicted"/>
<dbReference type="Pfam" id="PF00196">
    <property type="entry name" value="GerE"/>
    <property type="match status" value="1"/>
</dbReference>
<reference evidence="8 9" key="1">
    <citation type="submission" date="2022-11" db="EMBL/GenBank/DDBJ databases">
        <title>Genome Sequencing of Nocardia sp. ON39_IFM12276 and assembly.</title>
        <authorList>
            <person name="Shimojima M."/>
            <person name="Toyokawa M."/>
            <person name="Uesaka K."/>
        </authorList>
    </citation>
    <scope>NUCLEOTIDE SEQUENCE [LARGE SCALE GENOMIC DNA]</scope>
    <source>
        <strain evidence="8 9">IFM 12276</strain>
    </source>
</reference>
<evidence type="ECO:0000259" key="7">
    <source>
        <dbReference type="PROSITE" id="PS50110"/>
    </source>
</evidence>
<evidence type="ECO:0000259" key="6">
    <source>
        <dbReference type="PROSITE" id="PS50043"/>
    </source>
</evidence>
<keyword evidence="3 8" id="KW-0238">DNA-binding</keyword>
<dbReference type="InterPro" id="IPR011006">
    <property type="entry name" value="CheY-like_superfamily"/>
</dbReference>
<evidence type="ECO:0000256" key="1">
    <source>
        <dbReference type="ARBA" id="ARBA00022553"/>
    </source>
</evidence>
<dbReference type="InterPro" id="IPR000792">
    <property type="entry name" value="Tscrpt_reg_LuxR_C"/>
</dbReference>
<dbReference type="Gene3D" id="3.40.50.2300">
    <property type="match status" value="1"/>
</dbReference>
<evidence type="ECO:0000256" key="2">
    <source>
        <dbReference type="ARBA" id="ARBA00023015"/>
    </source>
</evidence>
<feature type="domain" description="Response regulatory" evidence="7">
    <location>
        <begin position="2"/>
        <end position="124"/>
    </location>
</feature>
<dbReference type="SMART" id="SM00448">
    <property type="entry name" value="REC"/>
    <property type="match status" value="1"/>
</dbReference>
<evidence type="ECO:0000256" key="5">
    <source>
        <dbReference type="PROSITE-ProRule" id="PRU00169"/>
    </source>
</evidence>
<evidence type="ECO:0000313" key="8">
    <source>
        <dbReference type="EMBL" id="BDT98200.1"/>
    </source>
</evidence>
<dbReference type="InterPro" id="IPR001789">
    <property type="entry name" value="Sig_transdc_resp-reg_receiver"/>
</dbReference>
<feature type="domain" description="HTH luxR-type" evidence="6">
    <location>
        <begin position="146"/>
        <end position="211"/>
    </location>
</feature>
<keyword evidence="2" id="KW-0805">Transcription regulation</keyword>
<gene>
    <name evidence="8" type="ORF">IFM12276_12290</name>
</gene>
<dbReference type="InterPro" id="IPR039420">
    <property type="entry name" value="WalR-like"/>
</dbReference>
<protein>
    <submittedName>
        <fullName evidence="8">DNA-binding response regulator</fullName>
    </submittedName>
</protein>
<feature type="modified residue" description="4-aspartylphosphate" evidence="5">
    <location>
        <position position="52"/>
    </location>
</feature>
<accession>A0ABN6TZ50</accession>
<dbReference type="InterPro" id="IPR058245">
    <property type="entry name" value="NreC/VraR/RcsB-like_REC"/>
</dbReference>
<keyword evidence="1 5" id="KW-0597">Phosphoprotein</keyword>
<dbReference type="PROSITE" id="PS50043">
    <property type="entry name" value="HTH_LUXR_2"/>
    <property type="match status" value="1"/>
</dbReference>
<keyword evidence="4" id="KW-0804">Transcription</keyword>
<sequence>MKIVIVEDRGLFLDLLTDALRGRGIDVLAQASTRPEALPLIDEHAPDLALLDIRLTAFHDTDGLDIAELVRANYPDVGLLLLSDYLEAAYAERLLSIEEIPRAVGYLGKERLGNLDELIDAFTRIVRGEVVIDPYIISKLMSRHRVTDPLEKLTPHERRILALVAEGRSNRGIAQTLHTKISTVEKQLSTINSKLALSETTGLNRHGSLYNQRVLAALTFLRSTNSTPD</sequence>
<dbReference type="SUPFAM" id="SSF52172">
    <property type="entry name" value="CheY-like"/>
    <property type="match status" value="1"/>
</dbReference>
<dbReference type="EMBL" id="AP026978">
    <property type="protein sequence ID" value="BDT98200.1"/>
    <property type="molecule type" value="Genomic_DNA"/>
</dbReference>
<keyword evidence="9" id="KW-1185">Reference proteome</keyword>
<evidence type="ECO:0000313" key="9">
    <source>
        <dbReference type="Proteomes" id="UP001317870"/>
    </source>
</evidence>
<dbReference type="PROSITE" id="PS50110">
    <property type="entry name" value="RESPONSE_REGULATORY"/>
    <property type="match status" value="1"/>
</dbReference>